<dbReference type="PANTHER" id="PTHR43002">
    <property type="entry name" value="GLYCOGEN DEBRANCHING ENZYME"/>
    <property type="match status" value="1"/>
</dbReference>
<keyword evidence="4" id="KW-1185">Reference proteome</keyword>
<accession>A0ABY3ZWR1</accession>
<evidence type="ECO:0000259" key="2">
    <source>
        <dbReference type="SMART" id="SM00642"/>
    </source>
</evidence>
<gene>
    <name evidence="3" type="primary">pulA</name>
    <name evidence="3" type="ORF">MRZ06_04460</name>
</gene>
<dbReference type="InterPro" id="IPR017853">
    <property type="entry name" value="GH"/>
</dbReference>
<dbReference type="EMBL" id="CP094348">
    <property type="protein sequence ID" value="UOB21340.1"/>
    <property type="molecule type" value="Genomic_DNA"/>
</dbReference>
<dbReference type="Gene3D" id="3.20.20.80">
    <property type="entry name" value="Glycosidases"/>
    <property type="match status" value="1"/>
</dbReference>
<sequence length="677" mass="79222">MIQAYIDDFSLITFISDKPLTKTPVLIHDRSNKMKEIHIIHTEKYIQKFELSRPIQLNKVNFVEYDNEIYPLYIGAITRTETFEQKYDATEETLGATVHENNTTFSVWSPVAQSIRVMTAQGAYNMQRKQNGTYTVSVPKNLHGVSYQYEVTMNHQVKYINDPYAKGLTLNGNKSIVIDFQQIKSFDSTFMQTQKEDVSIYELHVRDFSMHPNSGIKHAGKLIGLIEENTKTNTGHTTGFDYIKSLGVSHIELLPINDFARVDDIHFEEHYNWGYDPEYYQTIDGSYSVVPDNPVVRIEELKQVIQKYHQSGIGVILDVVFNHVFKRETSPFEQLVPGYYFRYHDDGTLSNGTGVGNDIKTERIMMRKFILDTIDYYMDTFKIDGFRFDLMGVIDITTMQLIEKRTQEKNPYSFLLGEGWHLNSAMPDILKTTHDKARLVKNIHFFNDEFRDTLKGNNFYLKDRGYFNGKGRYYERMFQLFTGNRSVIPAQQSINYVEVHDNHTLFDRINFTTHKDIEYQHRIHQMATIFTILAHGTPFIHAGQEFYRTKYGHGNTYNLSDFINRIDWNRRIKYDSHIRCITKALQIKKQFPVFKSHNYLKRIIQLNIEQPLLGILLFDRKTEFILLFNPTKLNHTINIPRNGTFEISLSNVKTDIGSIQDEVTLLPYQFILLKKEL</sequence>
<evidence type="ECO:0000256" key="1">
    <source>
        <dbReference type="ARBA" id="ARBA00008061"/>
    </source>
</evidence>
<reference evidence="3" key="2">
    <citation type="submission" date="2022-04" db="EMBL/GenBank/DDBJ databases">
        <title>Antimicrobial genetic elements in methicillin-resistant Macrococcus armenti.</title>
        <authorList>
            <person name="Keller J.E."/>
            <person name="Schwendener S."/>
            <person name="Pantucek R."/>
            <person name="Perreten V."/>
        </authorList>
    </citation>
    <scope>NUCLEOTIDE SEQUENCE</scope>
    <source>
        <strain evidence="3">CCM 2609</strain>
    </source>
</reference>
<dbReference type="SUPFAM" id="SSF81296">
    <property type="entry name" value="E set domains"/>
    <property type="match status" value="1"/>
</dbReference>
<dbReference type="CDD" id="cd11341">
    <property type="entry name" value="AmyAc_Pullulanase_LD-like"/>
    <property type="match status" value="1"/>
</dbReference>
<protein>
    <submittedName>
        <fullName evidence="3">Type I pullulanase</fullName>
        <ecNumber evidence="3">3.2.1.41</ecNumber>
    </submittedName>
</protein>
<dbReference type="Gene3D" id="2.60.40.10">
    <property type="entry name" value="Immunoglobulins"/>
    <property type="match status" value="1"/>
</dbReference>
<comment type="similarity">
    <text evidence="1">Belongs to the glycosyl hydrolase 13 family.</text>
</comment>
<reference evidence="3" key="1">
    <citation type="submission" date="2022-03" db="EMBL/GenBank/DDBJ databases">
        <authorList>
            <person name="Vrbovska V."/>
            <person name="Kovarovic V."/>
            <person name="Botka T."/>
            <person name="Pantucek R."/>
        </authorList>
    </citation>
    <scope>NUCLEOTIDE SEQUENCE</scope>
    <source>
        <strain evidence="3">CCM 2609</strain>
    </source>
</reference>
<dbReference type="NCBIfam" id="TIGR02104">
    <property type="entry name" value="pulA_typeI"/>
    <property type="match status" value="1"/>
</dbReference>
<dbReference type="RefSeq" id="WP_243366889.1">
    <property type="nucleotide sequence ID" value="NZ_CP094348.1"/>
</dbReference>
<name>A0ABY3ZWR1_9STAP</name>
<feature type="domain" description="Glycosyl hydrolase family 13 catalytic" evidence="2">
    <location>
        <begin position="202"/>
        <end position="579"/>
    </location>
</feature>
<evidence type="ECO:0000313" key="4">
    <source>
        <dbReference type="Proteomes" id="UP000830343"/>
    </source>
</evidence>
<proteinExistence type="inferred from homology"/>
<dbReference type="SUPFAM" id="SSF51445">
    <property type="entry name" value="(Trans)glycosidases"/>
    <property type="match status" value="1"/>
</dbReference>
<dbReference type="InterPro" id="IPR004193">
    <property type="entry name" value="Glyco_hydro_13_N"/>
</dbReference>
<keyword evidence="3" id="KW-0378">Hydrolase</keyword>
<dbReference type="Pfam" id="PF00128">
    <property type="entry name" value="Alpha-amylase"/>
    <property type="match status" value="2"/>
</dbReference>
<dbReference type="CDD" id="cd02860">
    <property type="entry name" value="E_set_Pullulanase"/>
    <property type="match status" value="1"/>
</dbReference>
<dbReference type="Pfam" id="PF02922">
    <property type="entry name" value="CBM_48"/>
    <property type="match status" value="1"/>
</dbReference>
<dbReference type="InterPro" id="IPR006047">
    <property type="entry name" value="GH13_cat_dom"/>
</dbReference>
<dbReference type="Proteomes" id="UP000830343">
    <property type="component" value="Chromosome"/>
</dbReference>
<dbReference type="InterPro" id="IPR014756">
    <property type="entry name" value="Ig_E-set"/>
</dbReference>
<organism evidence="3 4">
    <name type="scientific">Macrococcus armenti</name>
    <dbReference type="NCBI Taxonomy" id="2875764"/>
    <lineage>
        <taxon>Bacteria</taxon>
        <taxon>Bacillati</taxon>
        <taxon>Bacillota</taxon>
        <taxon>Bacilli</taxon>
        <taxon>Bacillales</taxon>
        <taxon>Staphylococcaceae</taxon>
        <taxon>Macrococcus</taxon>
    </lineage>
</organism>
<dbReference type="Gene3D" id="2.60.40.2320">
    <property type="match status" value="1"/>
</dbReference>
<dbReference type="EC" id="3.2.1.41" evidence="3"/>
<evidence type="ECO:0000313" key="3">
    <source>
        <dbReference type="EMBL" id="UOB21340.1"/>
    </source>
</evidence>
<dbReference type="InterPro" id="IPR013783">
    <property type="entry name" value="Ig-like_fold"/>
</dbReference>
<dbReference type="SMART" id="SM00642">
    <property type="entry name" value="Aamy"/>
    <property type="match status" value="1"/>
</dbReference>
<dbReference type="InterPro" id="IPR011840">
    <property type="entry name" value="PulA_typeI"/>
</dbReference>
<keyword evidence="3" id="KW-0326">Glycosidase</keyword>
<dbReference type="GO" id="GO:0051060">
    <property type="term" value="F:pullulanase activity"/>
    <property type="evidence" value="ECO:0007669"/>
    <property type="project" value="UniProtKB-EC"/>
</dbReference>